<evidence type="ECO:0000313" key="1">
    <source>
        <dbReference type="EMBL" id="SHM13966.1"/>
    </source>
</evidence>
<dbReference type="SUPFAM" id="SSF159234">
    <property type="entry name" value="FomD-like"/>
    <property type="match status" value="1"/>
</dbReference>
<dbReference type="InterPro" id="IPR035930">
    <property type="entry name" value="FomD-like_sf"/>
</dbReference>
<dbReference type="AlphaFoldDB" id="A0A1M7GCR1"/>
<dbReference type="Gene3D" id="2.40.380.10">
    <property type="entry name" value="FomD-like"/>
    <property type="match status" value="1"/>
</dbReference>
<dbReference type="Proteomes" id="UP000184394">
    <property type="component" value="Unassembled WGS sequence"/>
</dbReference>
<name>A0A1M7GCR1_RUMFL</name>
<evidence type="ECO:0000313" key="2">
    <source>
        <dbReference type="Proteomes" id="UP000184394"/>
    </source>
</evidence>
<organism evidence="1 2">
    <name type="scientific">Ruminococcus flavefaciens</name>
    <dbReference type="NCBI Taxonomy" id="1265"/>
    <lineage>
        <taxon>Bacteria</taxon>
        <taxon>Bacillati</taxon>
        <taxon>Bacillota</taxon>
        <taxon>Clostridia</taxon>
        <taxon>Eubacteriales</taxon>
        <taxon>Oscillospiraceae</taxon>
        <taxon>Ruminococcus</taxon>
    </lineage>
</organism>
<dbReference type="RefSeq" id="WP_072947868.1">
    <property type="nucleotide sequence ID" value="NZ_FRCT01000001.1"/>
</dbReference>
<accession>A0A1M7GCR1</accession>
<sequence length="185" mass="22384">METGEMLHKIDDKVWFSCAVMILEKTDEYIAFRICRDTPTMRAADKEGKVLRLGCDEWTLKEQLWRDNDLTYIFPYEDYIGYGILTNKEKGFISYYLNFQDKVKIEGNKIITLDFELDFVVTDFDKRIFAWKDVEEFEKLRKEKFFKTDHFDDFEYDEEEMFFKLEKYKRHLDRLSAINTEKGGL</sequence>
<protein>
    <recommendedName>
        <fullName evidence="3">DUF402 domain-containing protein</fullName>
    </recommendedName>
</protein>
<gene>
    <name evidence="1" type="ORF">SAMN04487860_101212</name>
</gene>
<proteinExistence type="predicted"/>
<dbReference type="EMBL" id="FRCT01000001">
    <property type="protein sequence ID" value="SHM13966.1"/>
    <property type="molecule type" value="Genomic_DNA"/>
</dbReference>
<evidence type="ECO:0008006" key="3">
    <source>
        <dbReference type="Google" id="ProtNLM"/>
    </source>
</evidence>
<reference evidence="1 2" key="1">
    <citation type="submission" date="2016-11" db="EMBL/GenBank/DDBJ databases">
        <authorList>
            <person name="Jaros S."/>
            <person name="Januszkiewicz K."/>
            <person name="Wedrychowicz H."/>
        </authorList>
    </citation>
    <scope>NUCLEOTIDE SEQUENCE [LARGE SCALE GENOMIC DNA]</scope>
    <source>
        <strain evidence="1 2">Y1</strain>
    </source>
</reference>